<keyword evidence="2 3" id="KW-0808">Transferase</keyword>
<sequence length="375" mass="41075">MNNKWPITGYAMHTAAGTECNFNYERNIGFTESKNSDWTNCVNQSNIQNVCEIIKKTIDRAIHNARLNISSDYIISLIIASNFFENTFWEKDEMKTMKDENYITTYLKDIYPINGVIVCNSTACSSGGNAIVTACQILDDNKTDVVIVLGYDIESEIPKNGMRRVGALSKHKIAPFSLGRTGTDLADGIGVMIIESSETVKARSATVHASIVGYGVNSDAYNITSPEPSGTALLKAMKGAINMAGIPINEVDYINAHGSGTKLNDIIETKVTKELFKEHAYELYINSSKSMIGHTLGAAGVIEVIITIMQMDQGIIHPTANFLGNDVECDLNYCFEEKIDCYIKYAISSSIGFGGTNVCILLEGGRSYAEKCCYN</sequence>
<dbReference type="InterPro" id="IPR020841">
    <property type="entry name" value="PKS_Beta-ketoAc_synthase_dom"/>
</dbReference>
<dbReference type="PANTHER" id="PTHR11712">
    <property type="entry name" value="POLYKETIDE SYNTHASE-RELATED"/>
    <property type="match status" value="1"/>
</dbReference>
<dbReference type="RefSeq" id="WP_001060957.1">
    <property type="nucleotide sequence ID" value="NZ_CAAKHA010000028.1"/>
</dbReference>
<evidence type="ECO:0000256" key="2">
    <source>
        <dbReference type="ARBA" id="ARBA00022679"/>
    </source>
</evidence>
<dbReference type="GO" id="GO:0006633">
    <property type="term" value="P:fatty acid biosynthetic process"/>
    <property type="evidence" value="ECO:0007669"/>
    <property type="project" value="TreeGrafter"/>
</dbReference>
<reference evidence="6 7" key="2">
    <citation type="submission" date="2019-04" db="EMBL/GenBank/DDBJ databases">
        <authorList>
            <person name="Patino-Navarrete R."/>
            <person name="Patino Navarrete R."/>
        </authorList>
    </citation>
    <scope>NUCLEOTIDE SEQUENCE [LARGE SCALE GENOMIC DNA]</scope>
    <source>
        <strain evidence="6">Bacillus thuringiensis strain AR23</strain>
    </source>
</reference>
<organism evidence="5">
    <name type="scientific">Bacillus thuringiensis subsp. israelensis</name>
    <dbReference type="NCBI Taxonomy" id="1430"/>
    <lineage>
        <taxon>Bacteria</taxon>
        <taxon>Bacillati</taxon>
        <taxon>Bacillota</taxon>
        <taxon>Bacilli</taxon>
        <taxon>Bacillales</taxon>
        <taxon>Bacillaceae</taxon>
        <taxon>Bacillus</taxon>
        <taxon>Bacillus cereus group</taxon>
    </lineage>
</organism>
<proteinExistence type="inferred from homology"/>
<evidence type="ECO:0000256" key="1">
    <source>
        <dbReference type="ARBA" id="ARBA00008467"/>
    </source>
</evidence>
<dbReference type="Proteomes" id="UP000508034">
    <property type="component" value="Unassembled WGS sequence"/>
</dbReference>
<evidence type="ECO:0000313" key="6">
    <source>
        <dbReference type="EMBL" id="VIJ07823.1"/>
    </source>
</evidence>
<evidence type="ECO:0000313" key="7">
    <source>
        <dbReference type="Proteomes" id="UP000508034"/>
    </source>
</evidence>
<dbReference type="Pfam" id="PF02801">
    <property type="entry name" value="Ketoacyl-synt_C"/>
    <property type="match status" value="1"/>
</dbReference>
<dbReference type="Pfam" id="PF00109">
    <property type="entry name" value="ketoacyl-synt"/>
    <property type="match status" value="1"/>
</dbReference>
<dbReference type="InterPro" id="IPR014030">
    <property type="entry name" value="Ketoacyl_synth_N"/>
</dbReference>
<dbReference type="InterPro" id="IPR016039">
    <property type="entry name" value="Thiolase-like"/>
</dbReference>
<evidence type="ECO:0000259" key="4">
    <source>
        <dbReference type="PROSITE" id="PS52004"/>
    </source>
</evidence>
<dbReference type="SMART" id="SM00825">
    <property type="entry name" value="PKS_KS"/>
    <property type="match status" value="1"/>
</dbReference>
<name>A0A1L2Z013_BACTI</name>
<geneLocation type="plasmid" evidence="5">
    <name>pAM65-52-1-360K</name>
</geneLocation>
<keyword evidence="5" id="KW-0614">Plasmid</keyword>
<dbReference type="PROSITE" id="PS52004">
    <property type="entry name" value="KS3_2"/>
    <property type="match status" value="1"/>
</dbReference>
<gene>
    <name evidence="6" type="primary">fabF_3</name>
    <name evidence="5" type="ORF">ATN07_29425</name>
    <name evidence="6" type="ORF">BTAR23_AR23_05921</name>
</gene>
<protein>
    <submittedName>
        <fullName evidence="5">3-oxoacyl-ACP synthase</fullName>
    </submittedName>
    <submittedName>
        <fullName evidence="6">3-oxoacyl-[acyl-carrier-protein] synthase 2</fullName>
    </submittedName>
</protein>
<dbReference type="EMBL" id="CP013276">
    <property type="protein sequence ID" value="APF32627.1"/>
    <property type="molecule type" value="Genomic_DNA"/>
</dbReference>
<comment type="similarity">
    <text evidence="1 3">Belongs to the thiolase-like superfamily. Beta-ketoacyl-ACP synthases family.</text>
</comment>
<dbReference type="InterPro" id="IPR000794">
    <property type="entry name" value="Beta-ketoacyl_synthase"/>
</dbReference>
<reference evidence="5" key="1">
    <citation type="journal article" date="2017" name="Res. Microbiol.">
        <title>Comparative genomics of extrachromosomal elements in Bacillus thuringiensis subsp. israelensis.</title>
        <authorList>
            <person name="Bolotin A."/>
            <person name="Gillis A."/>
            <person name="Sanchis V."/>
            <person name="Nielsen-LeRoux C."/>
            <person name="Mahillon J."/>
            <person name="Lereclus D."/>
            <person name="Sorokin A."/>
        </authorList>
    </citation>
    <scope>NUCLEOTIDE SEQUENCE</scope>
    <source>
        <strain evidence="5">AM65-52</strain>
        <plasmid evidence="5">pAM65-52-1-360K</plasmid>
    </source>
</reference>
<dbReference type="EMBL" id="CAAKHA010000028">
    <property type="protein sequence ID" value="VIJ07823.1"/>
    <property type="molecule type" value="Genomic_DNA"/>
</dbReference>
<evidence type="ECO:0000313" key="5">
    <source>
        <dbReference type="EMBL" id="APF32627.1"/>
    </source>
</evidence>
<dbReference type="Gene3D" id="3.40.47.10">
    <property type="match status" value="1"/>
</dbReference>
<dbReference type="PANTHER" id="PTHR11712:SF336">
    <property type="entry name" value="3-OXOACYL-[ACYL-CARRIER-PROTEIN] SYNTHASE, MITOCHONDRIAL"/>
    <property type="match status" value="1"/>
</dbReference>
<dbReference type="AlphaFoldDB" id="A0A1L2Z013"/>
<dbReference type="GO" id="GO:0004315">
    <property type="term" value="F:3-oxoacyl-[acyl-carrier-protein] synthase activity"/>
    <property type="evidence" value="ECO:0007669"/>
    <property type="project" value="TreeGrafter"/>
</dbReference>
<accession>A0A1L2Z013</accession>
<dbReference type="SUPFAM" id="SSF53901">
    <property type="entry name" value="Thiolase-like"/>
    <property type="match status" value="2"/>
</dbReference>
<evidence type="ECO:0000256" key="3">
    <source>
        <dbReference type="RuleBase" id="RU003694"/>
    </source>
</evidence>
<dbReference type="InterPro" id="IPR014031">
    <property type="entry name" value="Ketoacyl_synth_C"/>
</dbReference>
<feature type="domain" description="Ketosynthase family 3 (KS3)" evidence="4">
    <location>
        <begin position="1"/>
        <end position="364"/>
    </location>
</feature>
<dbReference type="CDD" id="cd00834">
    <property type="entry name" value="KAS_I_II"/>
    <property type="match status" value="1"/>
</dbReference>